<accession>A0ACB8E9T2</accession>
<proteinExistence type="predicted"/>
<reference evidence="1" key="1">
    <citation type="submission" date="2021-08" db="EMBL/GenBank/DDBJ databases">
        <title>The first chromosome-level gecko genome reveals the dynamic sex chromosomes of Neotropical dwarf geckos (Sphaerodactylidae: Sphaerodactylus).</title>
        <authorList>
            <person name="Pinto B.J."/>
            <person name="Keating S.E."/>
            <person name="Gamble T."/>
        </authorList>
    </citation>
    <scope>NUCLEOTIDE SEQUENCE</scope>
    <source>
        <strain evidence="1">TG3544</strain>
    </source>
</reference>
<sequence>MTSTGQDQSEINSERATANGKTVERDWRCTYPDERRERNQIHILLNISKSSTEQEEKSLESVNGTGWEEAVQGWNKTAPFAYLQLQKRARKTRTSESVHGCLYCLDLMQVIDKGLEQDSKLSSEVTTSSVPEKQTVLYSNTALSTYPVVDDSKKDNCSSKLYSTQTSQGEKKRLSFKEAQVSLSEKKTFLMKESQLLQAEKKAVPIREYSILPLGKPKSVETLRCKDTKSHEPTIGHLGDSEATAVKSSLLLPPLKDTVFKCSLDPSSKKSKPVIFQAYEKATRALSETIYRTQIFKTKESKHEKGIPPTGDAFKESVKIHKRASFAPQCPKTSCISGTTDQCYWRCTLVPERKNSAMSNSVALRRKSHLSGVHFLHTKGARDSKADENWDPCARSRSHTGPKPGNEPKTQEIPLLSGLFPSLTVSHVAITALPSRLT</sequence>
<organism evidence="1 2">
    <name type="scientific">Sphaerodactylus townsendi</name>
    <dbReference type="NCBI Taxonomy" id="933632"/>
    <lineage>
        <taxon>Eukaryota</taxon>
        <taxon>Metazoa</taxon>
        <taxon>Chordata</taxon>
        <taxon>Craniata</taxon>
        <taxon>Vertebrata</taxon>
        <taxon>Euteleostomi</taxon>
        <taxon>Lepidosauria</taxon>
        <taxon>Squamata</taxon>
        <taxon>Bifurcata</taxon>
        <taxon>Gekkota</taxon>
        <taxon>Sphaerodactylidae</taxon>
        <taxon>Sphaerodactylus</taxon>
    </lineage>
</organism>
<comment type="caution">
    <text evidence="1">The sequence shown here is derived from an EMBL/GenBank/DDBJ whole genome shotgun (WGS) entry which is preliminary data.</text>
</comment>
<protein>
    <submittedName>
        <fullName evidence="1">Uncharacterized protein</fullName>
    </submittedName>
</protein>
<name>A0ACB8E9T2_9SAUR</name>
<evidence type="ECO:0000313" key="1">
    <source>
        <dbReference type="EMBL" id="KAH7989116.1"/>
    </source>
</evidence>
<keyword evidence="2" id="KW-1185">Reference proteome</keyword>
<gene>
    <name evidence="1" type="ORF">K3G42_003285</name>
</gene>
<dbReference type="EMBL" id="CM037627">
    <property type="protein sequence ID" value="KAH7989116.1"/>
    <property type="molecule type" value="Genomic_DNA"/>
</dbReference>
<dbReference type="Proteomes" id="UP000827872">
    <property type="component" value="Linkage Group LG14"/>
</dbReference>
<evidence type="ECO:0000313" key="2">
    <source>
        <dbReference type="Proteomes" id="UP000827872"/>
    </source>
</evidence>